<feature type="chain" id="PRO_5026727430" description="AMIN domain-containing protein" evidence="1">
    <location>
        <begin position="36"/>
        <end position="169"/>
    </location>
</feature>
<keyword evidence="3" id="KW-1185">Reference proteome</keyword>
<dbReference type="RefSeq" id="WP_172358581.1">
    <property type="nucleotide sequence ID" value="NZ_CP053661.1"/>
</dbReference>
<feature type="signal peptide" evidence="1">
    <location>
        <begin position="1"/>
        <end position="35"/>
    </location>
</feature>
<sequence>MTLSTTLNQTLKLMLGSAIALVGAIGLPLDAPAQAQTATSLAPKAIPVGSASRIAQISEERVGRVNPARPIRIEIINGGRATIAAALTQPASAERQIAPNSQTAFGTTTTSFLPLPINLLVYPLGTNIGLSVDVLVEGNVIQVIVSEQLSDDSGTINLSVDENGTVLLI</sequence>
<name>A0A6M8BB48_9CYAN</name>
<evidence type="ECO:0000313" key="3">
    <source>
        <dbReference type="Proteomes" id="UP000505210"/>
    </source>
</evidence>
<evidence type="ECO:0008006" key="4">
    <source>
        <dbReference type="Google" id="ProtNLM"/>
    </source>
</evidence>
<accession>A0A6M8BB48</accession>
<gene>
    <name evidence="2" type="ORF">HPC62_22345</name>
</gene>
<proteinExistence type="predicted"/>
<organism evidence="2 3">
    <name type="scientific">Thermoleptolyngbya sichuanensis A183</name>
    <dbReference type="NCBI Taxonomy" id="2737172"/>
    <lineage>
        <taxon>Bacteria</taxon>
        <taxon>Bacillati</taxon>
        <taxon>Cyanobacteriota</taxon>
        <taxon>Cyanophyceae</taxon>
        <taxon>Oculatellales</taxon>
        <taxon>Oculatellaceae</taxon>
        <taxon>Thermoleptolyngbya</taxon>
        <taxon>Thermoleptolyngbya sichuanensis</taxon>
    </lineage>
</organism>
<dbReference type="EMBL" id="CP053661">
    <property type="protein sequence ID" value="QKD84559.1"/>
    <property type="molecule type" value="Genomic_DNA"/>
</dbReference>
<evidence type="ECO:0000313" key="2">
    <source>
        <dbReference type="EMBL" id="QKD84559.1"/>
    </source>
</evidence>
<dbReference type="AlphaFoldDB" id="A0A6M8BB48"/>
<protein>
    <recommendedName>
        <fullName evidence="4">AMIN domain-containing protein</fullName>
    </recommendedName>
</protein>
<evidence type="ECO:0000256" key="1">
    <source>
        <dbReference type="SAM" id="SignalP"/>
    </source>
</evidence>
<dbReference type="Proteomes" id="UP000505210">
    <property type="component" value="Chromosome"/>
</dbReference>
<dbReference type="KEGG" id="theu:HPC62_22345"/>
<reference evidence="2 3" key="1">
    <citation type="submission" date="2020-05" db="EMBL/GenBank/DDBJ databases">
        <title>Complete genome sequence of of a novel Thermoleptolyngbya strain isolated from hot springs of Ganzi, Sichuan China.</title>
        <authorList>
            <person name="Tang J."/>
            <person name="Daroch M."/>
            <person name="Li L."/>
            <person name="Waleron K."/>
            <person name="Waleron M."/>
            <person name="Waleron M."/>
        </authorList>
    </citation>
    <scope>NUCLEOTIDE SEQUENCE [LARGE SCALE GENOMIC DNA]</scope>
    <source>
        <strain evidence="2 3">PKUAC-SCTA183</strain>
    </source>
</reference>
<keyword evidence="1" id="KW-0732">Signal</keyword>